<evidence type="ECO:0000313" key="8">
    <source>
        <dbReference type="EMBL" id="GFQ76461.1"/>
    </source>
</evidence>
<dbReference type="GO" id="GO:0006281">
    <property type="term" value="P:DNA repair"/>
    <property type="evidence" value="ECO:0007669"/>
    <property type="project" value="UniProtKB-KW"/>
</dbReference>
<accession>A0A8X6KKJ2</accession>
<dbReference type="OrthoDB" id="6537747at2759"/>
<dbReference type="InterPro" id="IPR023627">
    <property type="entry name" value="Rcmb_RecR"/>
</dbReference>
<dbReference type="GO" id="GO:0008270">
    <property type="term" value="F:zinc ion binding"/>
    <property type="evidence" value="ECO:0007669"/>
    <property type="project" value="UniProtKB-KW"/>
</dbReference>
<dbReference type="Pfam" id="PF21176">
    <property type="entry name" value="RecR_HhH"/>
    <property type="match status" value="1"/>
</dbReference>
<evidence type="ECO:0000256" key="6">
    <source>
        <dbReference type="ARBA" id="ARBA00023204"/>
    </source>
</evidence>
<dbReference type="SUPFAM" id="SSF111304">
    <property type="entry name" value="Recombination protein RecR"/>
    <property type="match status" value="1"/>
</dbReference>
<evidence type="ECO:0000256" key="1">
    <source>
        <dbReference type="ARBA" id="ARBA00022723"/>
    </source>
</evidence>
<organism evidence="8 9">
    <name type="scientific">Trichonephila clavata</name>
    <name type="common">Joro spider</name>
    <name type="synonym">Nephila clavata</name>
    <dbReference type="NCBI Taxonomy" id="2740835"/>
    <lineage>
        <taxon>Eukaryota</taxon>
        <taxon>Metazoa</taxon>
        <taxon>Ecdysozoa</taxon>
        <taxon>Arthropoda</taxon>
        <taxon>Chelicerata</taxon>
        <taxon>Arachnida</taxon>
        <taxon>Araneae</taxon>
        <taxon>Araneomorphae</taxon>
        <taxon>Entelegynae</taxon>
        <taxon>Araneoidea</taxon>
        <taxon>Nephilidae</taxon>
        <taxon>Trichonephila</taxon>
    </lineage>
</organism>
<comment type="caution">
    <text evidence="8">The sequence shown here is derived from an EMBL/GenBank/DDBJ whole genome shotgun (WGS) entry which is preliminary data.</text>
</comment>
<dbReference type="Gene3D" id="3.40.50.720">
    <property type="entry name" value="NAD(P)-binding Rossmann-like Domain"/>
    <property type="match status" value="1"/>
</dbReference>
<keyword evidence="4" id="KW-0862">Zinc</keyword>
<keyword evidence="9" id="KW-1185">Reference proteome</keyword>
<dbReference type="NCBIfam" id="TIGR00615">
    <property type="entry name" value="recR"/>
    <property type="match status" value="1"/>
</dbReference>
<name>A0A8X6KKJ2_TRICU</name>
<protein>
    <submittedName>
        <fullName evidence="8">Recombination protein RecR</fullName>
    </submittedName>
</protein>
<dbReference type="InterPro" id="IPR015967">
    <property type="entry name" value="Rcmb_RecR_Znf"/>
</dbReference>
<dbReference type="Gene3D" id="1.10.8.420">
    <property type="entry name" value="RecR Domain 1"/>
    <property type="match status" value="1"/>
</dbReference>
<dbReference type="EMBL" id="BMAO01011793">
    <property type="protein sequence ID" value="GFQ76461.1"/>
    <property type="molecule type" value="Genomic_DNA"/>
</dbReference>
<dbReference type="SUPFAM" id="SSF51735">
    <property type="entry name" value="NAD(P)-binding Rossmann-fold domains"/>
    <property type="match status" value="1"/>
</dbReference>
<reference evidence="8" key="1">
    <citation type="submission" date="2020-07" db="EMBL/GenBank/DDBJ databases">
        <title>Multicomponent nature underlies the extraordinary mechanical properties of spider dragline silk.</title>
        <authorList>
            <person name="Kono N."/>
            <person name="Nakamura H."/>
            <person name="Mori M."/>
            <person name="Yoshida Y."/>
            <person name="Ohtoshi R."/>
            <person name="Malay A.D."/>
            <person name="Moran D.A.P."/>
            <person name="Tomita M."/>
            <person name="Numata K."/>
            <person name="Arakawa K."/>
        </authorList>
    </citation>
    <scope>NUCLEOTIDE SEQUENCE</scope>
</reference>
<dbReference type="InterPro" id="IPR000093">
    <property type="entry name" value="DNA_Rcmb_RecR"/>
</dbReference>
<dbReference type="Gene3D" id="3.40.1360.10">
    <property type="match status" value="1"/>
</dbReference>
<keyword evidence="6" id="KW-0234">DNA repair</keyword>
<sequence>MERYGDCLQNVKWLGYLSATSVYGDHSGNWVDEESETRPIEIRGEKRLKSEKKWLNSKLPVHIFRLAGIYGPGRNVLIDLQLGKAKNVKKEGHFFSRIHVEDISNILFSSMQSIKPGEIYNCADDLPTTQSEVIMYAAKLLNVSPPEPIEVSSLPDYAQSFYLGSKKNLVHAFSKLPSLGPSSSRRLVIHLLQNKEKVMLPLASLIKELADLIIECEVCGNLDTKSPCSICTNPKRDAKLLCVVEELGDLWAFEKGNIYSGLYHVLGGRLSAINGIGPKELNLDTILKRVTESKIEEIIIAINPTLEGQVTAQYIIELLKNLNVKISRLACGIPMGGEIDYLDEGTLRIALTSRQDIK</sequence>
<evidence type="ECO:0000256" key="2">
    <source>
        <dbReference type="ARBA" id="ARBA00022763"/>
    </source>
</evidence>
<dbReference type="Pfam" id="PF13662">
    <property type="entry name" value="Toprim_4"/>
    <property type="match status" value="1"/>
</dbReference>
<dbReference type="PROSITE" id="PS01300">
    <property type="entry name" value="RECR"/>
    <property type="match status" value="1"/>
</dbReference>
<evidence type="ECO:0000256" key="3">
    <source>
        <dbReference type="ARBA" id="ARBA00022771"/>
    </source>
</evidence>
<keyword evidence="3" id="KW-0863">Zinc-finger</keyword>
<dbReference type="Gene3D" id="6.10.250.240">
    <property type="match status" value="1"/>
</dbReference>
<dbReference type="Proteomes" id="UP000887116">
    <property type="component" value="Unassembled WGS sequence"/>
</dbReference>
<dbReference type="CDD" id="cd01025">
    <property type="entry name" value="TOPRIM_recR"/>
    <property type="match status" value="1"/>
</dbReference>
<dbReference type="PANTHER" id="PTHR30446">
    <property type="entry name" value="RECOMBINATION PROTEIN RECR"/>
    <property type="match status" value="1"/>
</dbReference>
<dbReference type="SMART" id="SM00493">
    <property type="entry name" value="TOPRIM"/>
    <property type="match status" value="1"/>
</dbReference>
<keyword evidence="2" id="KW-0227">DNA damage</keyword>
<dbReference type="PROSITE" id="PS50880">
    <property type="entry name" value="TOPRIM"/>
    <property type="match status" value="1"/>
</dbReference>
<evidence type="ECO:0000256" key="5">
    <source>
        <dbReference type="ARBA" id="ARBA00023172"/>
    </source>
</evidence>
<gene>
    <name evidence="8" type="primary">recR</name>
    <name evidence="8" type="ORF">TNCT_634711</name>
</gene>
<dbReference type="AlphaFoldDB" id="A0A8X6KKJ2"/>
<dbReference type="GO" id="GO:0006310">
    <property type="term" value="P:DNA recombination"/>
    <property type="evidence" value="ECO:0007669"/>
    <property type="project" value="UniProtKB-KW"/>
</dbReference>
<dbReference type="InterPro" id="IPR034137">
    <property type="entry name" value="TOPRIM_RecR"/>
</dbReference>
<dbReference type="Pfam" id="PF21175">
    <property type="entry name" value="RecR_C"/>
    <property type="match status" value="1"/>
</dbReference>
<evidence type="ECO:0000259" key="7">
    <source>
        <dbReference type="PROSITE" id="PS50880"/>
    </source>
</evidence>
<dbReference type="PANTHER" id="PTHR30446:SF0">
    <property type="entry name" value="RECOMBINATION PROTEIN RECR"/>
    <property type="match status" value="1"/>
</dbReference>
<dbReference type="HAMAP" id="MF_00017">
    <property type="entry name" value="RecR"/>
    <property type="match status" value="1"/>
</dbReference>
<feature type="domain" description="Toprim" evidence="7">
    <location>
        <begin position="239"/>
        <end position="334"/>
    </location>
</feature>
<evidence type="ECO:0000313" key="9">
    <source>
        <dbReference type="Proteomes" id="UP000887116"/>
    </source>
</evidence>
<keyword evidence="5" id="KW-0233">DNA recombination</keyword>
<dbReference type="GO" id="GO:0003677">
    <property type="term" value="F:DNA binding"/>
    <property type="evidence" value="ECO:0007669"/>
    <property type="project" value="InterPro"/>
</dbReference>
<dbReference type="Pfam" id="PF02132">
    <property type="entry name" value="RecR_ZnF"/>
    <property type="match status" value="1"/>
</dbReference>
<keyword evidence="1" id="KW-0479">Metal-binding</keyword>
<evidence type="ECO:0000256" key="4">
    <source>
        <dbReference type="ARBA" id="ARBA00022833"/>
    </source>
</evidence>
<proteinExistence type="inferred from homology"/>
<dbReference type="InterPro" id="IPR036291">
    <property type="entry name" value="NAD(P)-bd_dom_sf"/>
</dbReference>
<dbReference type="InterPro" id="IPR006171">
    <property type="entry name" value="TOPRIM_dom"/>
</dbReference>